<keyword evidence="2 5" id="KW-0489">Methyltransferase</keyword>
<dbReference type="Proteomes" id="UP001054837">
    <property type="component" value="Unassembled WGS sequence"/>
</dbReference>
<dbReference type="InterPro" id="IPR013216">
    <property type="entry name" value="Methyltransf_11"/>
</dbReference>
<evidence type="ECO:0000256" key="3">
    <source>
        <dbReference type="ARBA" id="ARBA00022679"/>
    </source>
</evidence>
<dbReference type="SUPFAM" id="SSF53335">
    <property type="entry name" value="S-adenosyl-L-methionine-dependent methyltransferases"/>
    <property type="match status" value="1"/>
</dbReference>
<dbReference type="AlphaFoldDB" id="A0AAV4X268"/>
<dbReference type="PANTHER" id="PTHR44942">
    <property type="entry name" value="METHYLTRANSF_11 DOMAIN-CONTAINING PROTEIN"/>
    <property type="match status" value="1"/>
</dbReference>
<dbReference type="CDD" id="cd02440">
    <property type="entry name" value="AdoMet_MTases"/>
    <property type="match status" value="1"/>
</dbReference>
<comment type="caution">
    <text evidence="5">The sequence shown here is derived from an EMBL/GenBank/DDBJ whole genome shotgun (WGS) entry which is preliminary data.</text>
</comment>
<dbReference type="InterPro" id="IPR029063">
    <property type="entry name" value="SAM-dependent_MTases_sf"/>
</dbReference>
<sequence length="273" mass="30989">MPNQQFSDAEHAEIYSSHRPDIPAEIADISVDFLKQKFVGALDVAVDVGCGSGQSSVVLAPFFSRVHAIDASEAQIQEARRNRVAANLIYSVQEAETLPFESGSVQLVTAGASLHWFDPKIFFEEVRRVLAPGGVFVAYTYHSLRPSLECPRLSKEAELLYEQVYQTLYPYWPQEVHSSLEKYENVCFPFEEVLRIPKIRQKFTGTFSDLIGFVESLSAFQIMKKKDKSKAKNLINVFRKKLEELLMTLNQPSSTAIKLYRDFYCILCRKGLS</sequence>
<keyword evidence="3" id="KW-0808">Transferase</keyword>
<dbReference type="Pfam" id="PF08241">
    <property type="entry name" value="Methyltransf_11"/>
    <property type="match status" value="1"/>
</dbReference>
<reference evidence="5 6" key="1">
    <citation type="submission" date="2021-06" db="EMBL/GenBank/DDBJ databases">
        <title>Caerostris darwini draft genome.</title>
        <authorList>
            <person name="Kono N."/>
            <person name="Arakawa K."/>
        </authorList>
    </citation>
    <scope>NUCLEOTIDE SEQUENCE [LARGE SCALE GENOMIC DNA]</scope>
</reference>
<evidence type="ECO:0000313" key="6">
    <source>
        <dbReference type="Proteomes" id="UP001054837"/>
    </source>
</evidence>
<protein>
    <submittedName>
        <fullName evidence="5">Methyltransferase DDB_G0268948</fullName>
    </submittedName>
</protein>
<evidence type="ECO:0000256" key="1">
    <source>
        <dbReference type="ARBA" id="ARBA00008361"/>
    </source>
</evidence>
<gene>
    <name evidence="5" type="primary">DDB_G0268948_1</name>
    <name evidence="5" type="ORF">CDAR_438471</name>
</gene>
<comment type="similarity">
    <text evidence="1">Belongs to the methyltransferase superfamily.</text>
</comment>
<evidence type="ECO:0000256" key="2">
    <source>
        <dbReference type="ARBA" id="ARBA00022603"/>
    </source>
</evidence>
<evidence type="ECO:0000259" key="4">
    <source>
        <dbReference type="Pfam" id="PF08241"/>
    </source>
</evidence>
<dbReference type="GO" id="GO:0008757">
    <property type="term" value="F:S-adenosylmethionine-dependent methyltransferase activity"/>
    <property type="evidence" value="ECO:0007669"/>
    <property type="project" value="InterPro"/>
</dbReference>
<evidence type="ECO:0000313" key="5">
    <source>
        <dbReference type="EMBL" id="GIY88753.1"/>
    </source>
</evidence>
<organism evidence="5 6">
    <name type="scientific">Caerostris darwini</name>
    <dbReference type="NCBI Taxonomy" id="1538125"/>
    <lineage>
        <taxon>Eukaryota</taxon>
        <taxon>Metazoa</taxon>
        <taxon>Ecdysozoa</taxon>
        <taxon>Arthropoda</taxon>
        <taxon>Chelicerata</taxon>
        <taxon>Arachnida</taxon>
        <taxon>Araneae</taxon>
        <taxon>Araneomorphae</taxon>
        <taxon>Entelegynae</taxon>
        <taxon>Araneoidea</taxon>
        <taxon>Araneidae</taxon>
        <taxon>Caerostris</taxon>
    </lineage>
</organism>
<keyword evidence="6" id="KW-1185">Reference proteome</keyword>
<accession>A0AAV4X268</accession>
<dbReference type="EMBL" id="BPLQ01015526">
    <property type="protein sequence ID" value="GIY88753.1"/>
    <property type="molecule type" value="Genomic_DNA"/>
</dbReference>
<name>A0AAV4X268_9ARAC</name>
<dbReference type="GO" id="GO:0032259">
    <property type="term" value="P:methylation"/>
    <property type="evidence" value="ECO:0007669"/>
    <property type="project" value="UniProtKB-KW"/>
</dbReference>
<dbReference type="InterPro" id="IPR051052">
    <property type="entry name" value="Diverse_substrate_MTase"/>
</dbReference>
<feature type="domain" description="Methyltransferase type 11" evidence="4">
    <location>
        <begin position="46"/>
        <end position="137"/>
    </location>
</feature>
<dbReference type="PANTHER" id="PTHR44942:SF4">
    <property type="entry name" value="METHYLTRANSFERASE TYPE 11 DOMAIN-CONTAINING PROTEIN"/>
    <property type="match status" value="1"/>
</dbReference>
<dbReference type="Gene3D" id="3.40.50.150">
    <property type="entry name" value="Vaccinia Virus protein VP39"/>
    <property type="match status" value="1"/>
</dbReference>
<proteinExistence type="inferred from homology"/>